<dbReference type="GO" id="GO:0008270">
    <property type="term" value="F:zinc ion binding"/>
    <property type="evidence" value="ECO:0007669"/>
    <property type="project" value="UniProtKB-KW"/>
</dbReference>
<dbReference type="SMART" id="SM00355">
    <property type="entry name" value="ZnF_C2H2"/>
    <property type="match status" value="11"/>
</dbReference>
<keyword evidence="4 9" id="KW-0863">Zinc-finger</keyword>
<organism evidence="11">
    <name type="scientific">Culex pipiens</name>
    <name type="common">House mosquito</name>
    <dbReference type="NCBI Taxonomy" id="7175"/>
    <lineage>
        <taxon>Eukaryota</taxon>
        <taxon>Metazoa</taxon>
        <taxon>Ecdysozoa</taxon>
        <taxon>Arthropoda</taxon>
        <taxon>Hexapoda</taxon>
        <taxon>Insecta</taxon>
        <taxon>Pterygota</taxon>
        <taxon>Neoptera</taxon>
        <taxon>Endopterygota</taxon>
        <taxon>Diptera</taxon>
        <taxon>Nematocera</taxon>
        <taxon>Culicoidea</taxon>
        <taxon>Culicidae</taxon>
        <taxon>Culicinae</taxon>
        <taxon>Culicini</taxon>
        <taxon>Culex</taxon>
        <taxon>Culex</taxon>
    </lineage>
</organism>
<evidence type="ECO:0000256" key="3">
    <source>
        <dbReference type="ARBA" id="ARBA00022737"/>
    </source>
</evidence>
<evidence type="ECO:0000256" key="5">
    <source>
        <dbReference type="ARBA" id="ARBA00022833"/>
    </source>
</evidence>
<dbReference type="AlphaFoldDB" id="A0A8D8G2N9"/>
<evidence type="ECO:0000259" key="10">
    <source>
        <dbReference type="PROSITE" id="PS50157"/>
    </source>
</evidence>
<feature type="domain" description="C2H2-type" evidence="10">
    <location>
        <begin position="428"/>
        <end position="457"/>
    </location>
</feature>
<evidence type="ECO:0000256" key="7">
    <source>
        <dbReference type="ARBA" id="ARBA00023163"/>
    </source>
</evidence>
<evidence type="ECO:0000256" key="2">
    <source>
        <dbReference type="ARBA" id="ARBA00022723"/>
    </source>
</evidence>
<reference evidence="11" key="1">
    <citation type="submission" date="2021-05" db="EMBL/GenBank/DDBJ databases">
        <authorList>
            <person name="Alioto T."/>
            <person name="Alioto T."/>
            <person name="Gomez Garrido J."/>
        </authorList>
    </citation>
    <scope>NUCLEOTIDE SEQUENCE</scope>
</reference>
<evidence type="ECO:0000313" key="11">
    <source>
        <dbReference type="EMBL" id="CAG6494217.1"/>
    </source>
</evidence>
<protein>
    <submittedName>
        <fullName evidence="11">Zinc finger protein 454</fullName>
    </submittedName>
</protein>
<dbReference type="InterPro" id="IPR036236">
    <property type="entry name" value="Znf_C2H2_sf"/>
</dbReference>
<dbReference type="SUPFAM" id="SSF57667">
    <property type="entry name" value="beta-beta-alpha zinc fingers"/>
    <property type="match status" value="4"/>
</dbReference>
<keyword evidence="3" id="KW-0677">Repeat</keyword>
<feature type="domain" description="C2H2-type" evidence="10">
    <location>
        <begin position="181"/>
        <end position="209"/>
    </location>
</feature>
<keyword evidence="8" id="KW-0539">Nucleus</keyword>
<accession>A0A8D8G2N9</accession>
<dbReference type="GO" id="GO:0005634">
    <property type="term" value="C:nucleus"/>
    <property type="evidence" value="ECO:0007669"/>
    <property type="project" value="UniProtKB-SubCell"/>
</dbReference>
<evidence type="ECO:0000256" key="4">
    <source>
        <dbReference type="ARBA" id="ARBA00022771"/>
    </source>
</evidence>
<keyword evidence="6" id="KW-0805">Transcription regulation</keyword>
<feature type="domain" description="C2H2-type" evidence="10">
    <location>
        <begin position="284"/>
        <end position="306"/>
    </location>
</feature>
<dbReference type="PROSITE" id="PS50157">
    <property type="entry name" value="ZINC_FINGER_C2H2_2"/>
    <property type="match status" value="8"/>
</dbReference>
<evidence type="ECO:0000256" key="8">
    <source>
        <dbReference type="ARBA" id="ARBA00023242"/>
    </source>
</evidence>
<sequence length="492" mass="57836">MKVLISGLDFPGHMEGHHFDIKREPEDLKPDCSVLDEPRYSIVPEKDTVISIKEEREPIQDNLLGDEDIKQEIIEFGEYELNSAENDSKDNEHRVDEFDNGHADYFDVKPPLVLKELVIRLEKLDYSSLVKQLYSSLQCEHCGQTFVQQYRLARHRIRKHGSSETPVANWPIRSTIHSRNFHCDQCDKSYYLKTNLAIHKTKVHGVGKAPPRDNAFVKHTCKHCKKQITGWTFLVYHLKNVHGESVDKTQFVPCPRCSKKFTTKEELAEHFCVKGLLREKARPFKCDLCDKAYLAKIHLEGHYSVHPEYHNVKCDQCSKGFYNQRELNTHKKSKHKAIEAYIECVTCKKSFKYRSNWLRHQEVHSDCEYCCEQCGKKYRTRNCLKSHIRDVHLHPTDETFPCTICGKIMNGKRALKKHTERHGRERKFKCSFPPCEKMFPNGTNLRHHEQTHTKDYKYKCKFCDYGTISPGRIRLHEQQEHGHDRFTSEKDY</sequence>
<dbReference type="EMBL" id="HBUE01124889">
    <property type="protein sequence ID" value="CAG6494217.1"/>
    <property type="molecule type" value="Transcribed_RNA"/>
</dbReference>
<evidence type="ECO:0000256" key="6">
    <source>
        <dbReference type="ARBA" id="ARBA00023015"/>
    </source>
</evidence>
<dbReference type="Pfam" id="PF00096">
    <property type="entry name" value="zf-C2H2"/>
    <property type="match status" value="2"/>
</dbReference>
<keyword evidence="2" id="KW-0479">Metal-binding</keyword>
<feature type="domain" description="C2H2-type" evidence="10">
    <location>
        <begin position="400"/>
        <end position="427"/>
    </location>
</feature>
<dbReference type="InterPro" id="IPR050636">
    <property type="entry name" value="C2H2-ZF_domain-containing"/>
</dbReference>
<keyword evidence="7" id="KW-0804">Transcription</keyword>
<feature type="domain" description="C2H2-type" evidence="10">
    <location>
        <begin position="369"/>
        <end position="399"/>
    </location>
</feature>
<evidence type="ECO:0000256" key="9">
    <source>
        <dbReference type="PROSITE-ProRule" id="PRU00042"/>
    </source>
</evidence>
<dbReference type="Gene3D" id="3.30.160.60">
    <property type="entry name" value="Classic Zinc Finger"/>
    <property type="match status" value="6"/>
</dbReference>
<dbReference type="PROSITE" id="PS00028">
    <property type="entry name" value="ZINC_FINGER_C2H2_1"/>
    <property type="match status" value="8"/>
</dbReference>
<comment type="subcellular location">
    <subcellularLocation>
        <location evidence="1">Nucleus</location>
    </subcellularLocation>
</comment>
<evidence type="ECO:0000256" key="1">
    <source>
        <dbReference type="ARBA" id="ARBA00004123"/>
    </source>
</evidence>
<feature type="domain" description="C2H2-type" evidence="10">
    <location>
        <begin position="137"/>
        <end position="165"/>
    </location>
</feature>
<feature type="domain" description="C2H2-type" evidence="10">
    <location>
        <begin position="312"/>
        <end position="340"/>
    </location>
</feature>
<dbReference type="PANTHER" id="PTHR47772">
    <property type="entry name" value="ZINC FINGER PROTEIN 200"/>
    <property type="match status" value="1"/>
</dbReference>
<dbReference type="InterPro" id="IPR013087">
    <property type="entry name" value="Znf_C2H2_type"/>
</dbReference>
<proteinExistence type="predicted"/>
<feature type="domain" description="C2H2-type" evidence="10">
    <location>
        <begin position="342"/>
        <end position="369"/>
    </location>
</feature>
<name>A0A8D8G2N9_CULPI</name>
<dbReference type="PANTHER" id="PTHR47772:SF13">
    <property type="entry name" value="GASTRULA ZINC FINGER PROTEIN XLCGF49.1-LIKE-RELATED"/>
    <property type="match status" value="1"/>
</dbReference>
<keyword evidence="5" id="KW-0862">Zinc</keyword>